<evidence type="ECO:0000313" key="13">
    <source>
        <dbReference type="Proteomes" id="UP000838686"/>
    </source>
</evidence>
<dbReference type="Pfam" id="PF00270">
    <property type="entry name" value="DEAD"/>
    <property type="match status" value="1"/>
</dbReference>
<evidence type="ECO:0000256" key="3">
    <source>
        <dbReference type="ARBA" id="ARBA00022801"/>
    </source>
</evidence>
<dbReference type="Pfam" id="PF08494">
    <property type="entry name" value="DEAD_assoc"/>
    <property type="match status" value="1"/>
</dbReference>
<gene>
    <name evidence="12" type="primary">deaD_1</name>
    <name evidence="12" type="ORF">PAECIP111893_01318</name>
</gene>
<keyword evidence="1" id="KW-0547">Nucleotide-binding</keyword>
<evidence type="ECO:0000256" key="7">
    <source>
        <dbReference type="ARBA" id="ARBA00023204"/>
    </source>
</evidence>
<dbReference type="SMART" id="SM00490">
    <property type="entry name" value="HELICc"/>
    <property type="match status" value="1"/>
</dbReference>
<dbReference type="PANTHER" id="PTHR47962">
    <property type="entry name" value="ATP-DEPENDENT HELICASE LHR-RELATED-RELATED"/>
    <property type="match status" value="1"/>
</dbReference>
<dbReference type="Pfam" id="PF00271">
    <property type="entry name" value="Helicase_C"/>
    <property type="match status" value="1"/>
</dbReference>
<evidence type="ECO:0000313" key="12">
    <source>
        <dbReference type="EMBL" id="CAH1199333.1"/>
    </source>
</evidence>
<sequence length="1540" mass="170882">MPTPSSALSDFHPTLAEWFTRTFGDPTDVQLQAWRAIQANQHTLIAAPTGSGKTLAALLPCLNKVATSKLQAGAGWTPGVRILYITPLKALNNDIQHHLTAFMEDVERLQPSDESAADCAWPGIRTAVRTGDTPSNERARMLRRPPDVLITTPESLYLLLTSDKGRSMLRTVQAVIVDEIHSLASDKRGAHLSITLERLSALCQQPVQRIGVSATQKPLQLVARFLGGWEPQIAAGIAAVDSQHSDIHPLGFSPRPVSIVESHMEKTISARVTMPDMSKLAGTREAVWIPILDRIMQLMSDSRSVIIFVVSRRLCERLVLRLNDHVGYEMARAHHGSLSRERRLEVEQLLKSGELRCIVATSSLELGIDIGHIDLVIQIDSPKEAASGIQRIGRAGHAVGDDSNGFILARNRSELPESAVLCRNIMLRDIEAIKLPLEPLDVLSQQATAIIASEEIEVYALHALLTRSECYRLLTRARLEAALKVLAGFYPFARPLIDWDRSSVGNGQNDGTGSSEGESSRNLLRKRSNTAMAAITGAGTIPQSSAYPVHHAESRIHLGELDEEYIQESRVGDVFQLGTSSWMISSIDNDRVYVKEAPNRFSEIPFWRNEPGGRSYELGIQLGAFIGELSDRLHLAEAKPFSPKTDHPAAASDETAAVRERDEAAIAWLDMDYGFDRIASEQLIELIRSQHRALALPTDRRIVIEHYRDLMNQTRVIIHNSFGKRINRTWLLAIERQFDRLLPYKLYGNAKDNGIELVLPEWDASWLQTLWHITPDSLEPLLTEAIAGSPLLAIAFRRIAETSLLLSRSFTRTPMWQKRLRSEELLKQSLPYAEQFPYLQEAMRESLHLFLDTGSLKRLLGNIADGHIEIAVHETNAPSPFAVQFIADYVNNQIYEGDGLSETTQLQLMSVSRAMAGELFGEHAIQQVDPLIAAEEAARLQSGPILPTSADELYRLLKLQGDKSISELSAIAGEEARLWLAELQASGRVVPLASAGSEDRWICSDESDMYAAFPLTDSAIAFVAGRYAEHRLSFTELELLERYPVLDPEQAAHIVDVLLAMEAIEQAPFAENEQERIWSSCKVAKRLIRLTMEQARKQAEPVDPVRWCAHMSLLQHALSGSQLSGIDGLRTVITRLQGFFLPASHWESILFPARLLGYRKEDLDLLCSSGEVVWIGRKEEQEKEGKIAFFLAESKALYSPYVQPPKSEAATKHPGLLAMLKDGGASFLTKLSRDCGKIPSELLTDLIDLVWEGRVSNDQFAPLRLQLLTKGKALAKTGSGLGRWYWTGSLAESDHSSETGVPPSEGLHQSALHWTQHLLESCGIVTKDLVAQLSPFGWDELLPVLRQYERWGILTRGLLIQGVNTLQFAKRELLAAVRQPFPGQDSDAITVIAAIDPANPFGLAADWPPVRGASFSRKSGNFLVLHQGRWRYWLENNGRKVVEVLDGNGSGDGNENDNGFGDNRLSASGKNRESTLDDALNPLLLKQIFRTILKQHGLSKIKIERWNGEDITDSNAAAALRALGAERDNRALVLWPSHLQ</sequence>
<proteinExistence type="predicted"/>
<feature type="region of interest" description="Disordered" evidence="9">
    <location>
        <begin position="1446"/>
        <end position="1473"/>
    </location>
</feature>
<dbReference type="InterPro" id="IPR055368">
    <property type="entry name" value="WH3_Lhr"/>
</dbReference>
<dbReference type="InterPro" id="IPR013701">
    <property type="entry name" value="Lhr-like_DEAD/DEAH_assoc"/>
</dbReference>
<dbReference type="InterPro" id="IPR027417">
    <property type="entry name" value="P-loop_NTPase"/>
</dbReference>
<dbReference type="Proteomes" id="UP000838686">
    <property type="component" value="Unassembled WGS sequence"/>
</dbReference>
<reference evidence="12" key="1">
    <citation type="submission" date="2022-01" db="EMBL/GenBank/DDBJ databases">
        <authorList>
            <person name="Criscuolo A."/>
        </authorList>
    </citation>
    <scope>NUCLEOTIDE SEQUENCE</scope>
    <source>
        <strain evidence="12">CIP111893</strain>
    </source>
</reference>
<feature type="domain" description="Helicase ATP-binding" evidence="10">
    <location>
        <begin position="34"/>
        <end position="234"/>
    </location>
</feature>
<feature type="domain" description="Helicase C-terminal" evidence="11">
    <location>
        <begin position="294"/>
        <end position="441"/>
    </location>
</feature>
<evidence type="ECO:0000256" key="5">
    <source>
        <dbReference type="ARBA" id="ARBA00022840"/>
    </source>
</evidence>
<evidence type="ECO:0000256" key="9">
    <source>
        <dbReference type="SAM" id="MobiDB-lite"/>
    </source>
</evidence>
<keyword evidence="4 12" id="KW-0347">Helicase</keyword>
<keyword evidence="7" id="KW-0234">DNA repair</keyword>
<keyword evidence="13" id="KW-1185">Reference proteome</keyword>
<dbReference type="Pfam" id="PF23235">
    <property type="entry name" value="WHD_3rd_Lhr"/>
    <property type="match status" value="1"/>
</dbReference>
<dbReference type="InterPro" id="IPR052511">
    <property type="entry name" value="ATP-dep_Helicase"/>
</dbReference>
<evidence type="ECO:0000259" key="11">
    <source>
        <dbReference type="PROSITE" id="PS51194"/>
    </source>
</evidence>
<dbReference type="PROSITE" id="PS51194">
    <property type="entry name" value="HELICASE_CTER"/>
    <property type="match status" value="1"/>
</dbReference>
<dbReference type="Pfam" id="PF19306">
    <property type="entry name" value="WHD_Lhr"/>
    <property type="match status" value="1"/>
</dbReference>
<evidence type="ECO:0000259" key="10">
    <source>
        <dbReference type="PROSITE" id="PS51192"/>
    </source>
</evidence>
<keyword evidence="2" id="KW-0227">DNA damage</keyword>
<dbReference type="InterPro" id="IPR045628">
    <property type="entry name" value="Lhr_WH_dom"/>
</dbReference>
<keyword evidence="6" id="KW-0238">DNA-binding</keyword>
<evidence type="ECO:0000256" key="4">
    <source>
        <dbReference type="ARBA" id="ARBA00022806"/>
    </source>
</evidence>
<keyword evidence="5" id="KW-0067">ATP-binding</keyword>
<evidence type="ECO:0000256" key="1">
    <source>
        <dbReference type="ARBA" id="ARBA00022741"/>
    </source>
</evidence>
<comment type="caution">
    <text evidence="12">The sequence shown here is derived from an EMBL/GenBank/DDBJ whole genome shotgun (WGS) entry which is preliminary data.</text>
</comment>
<keyword evidence="8" id="KW-0413">Isomerase</keyword>
<dbReference type="InterPro" id="IPR011545">
    <property type="entry name" value="DEAD/DEAH_box_helicase_dom"/>
</dbReference>
<evidence type="ECO:0000256" key="2">
    <source>
        <dbReference type="ARBA" id="ARBA00022763"/>
    </source>
</evidence>
<keyword evidence="3 12" id="KW-0378">Hydrolase</keyword>
<dbReference type="GO" id="GO:0003724">
    <property type="term" value="F:RNA helicase activity"/>
    <property type="evidence" value="ECO:0007669"/>
    <property type="project" value="UniProtKB-EC"/>
</dbReference>
<dbReference type="Pfam" id="PF23234">
    <property type="entry name" value="WHD_4th_Lhr"/>
    <property type="match status" value="1"/>
</dbReference>
<organism evidence="12 13">
    <name type="scientific">Paenibacillus plantiphilus</name>
    <dbReference type="NCBI Taxonomy" id="2905650"/>
    <lineage>
        <taxon>Bacteria</taxon>
        <taxon>Bacillati</taxon>
        <taxon>Bacillota</taxon>
        <taxon>Bacilli</taxon>
        <taxon>Bacillales</taxon>
        <taxon>Paenibacillaceae</taxon>
        <taxon>Paenibacillus</taxon>
    </lineage>
</organism>
<protein>
    <submittedName>
        <fullName evidence="12">ATP-dependent RNA helicase DeaD</fullName>
        <ecNumber evidence="12">3.6.4.13</ecNumber>
    </submittedName>
</protein>
<dbReference type="EMBL" id="CAKMMF010000005">
    <property type="protein sequence ID" value="CAH1199333.1"/>
    <property type="molecule type" value="Genomic_DNA"/>
</dbReference>
<dbReference type="GO" id="GO:0016787">
    <property type="term" value="F:hydrolase activity"/>
    <property type="evidence" value="ECO:0007669"/>
    <property type="project" value="UniProtKB-KW"/>
</dbReference>
<dbReference type="PANTHER" id="PTHR47962:SF5">
    <property type="entry name" value="ATP-DEPENDENT HELICASE LHR-RELATED"/>
    <property type="match status" value="1"/>
</dbReference>
<accession>A0ABN8G3W9</accession>
<dbReference type="InterPro" id="IPR055367">
    <property type="entry name" value="WH4_Lhr"/>
</dbReference>
<dbReference type="PROSITE" id="PS51192">
    <property type="entry name" value="HELICASE_ATP_BIND_1"/>
    <property type="match status" value="1"/>
</dbReference>
<dbReference type="EC" id="3.6.4.13" evidence="12"/>
<dbReference type="RefSeq" id="WP_236339667.1">
    <property type="nucleotide sequence ID" value="NZ_CAKMMF010000005.1"/>
</dbReference>
<evidence type="ECO:0000256" key="8">
    <source>
        <dbReference type="ARBA" id="ARBA00023235"/>
    </source>
</evidence>
<evidence type="ECO:0000256" key="6">
    <source>
        <dbReference type="ARBA" id="ARBA00023125"/>
    </source>
</evidence>
<dbReference type="Gene3D" id="3.40.50.300">
    <property type="entry name" value="P-loop containing nucleotide triphosphate hydrolases"/>
    <property type="match status" value="2"/>
</dbReference>
<dbReference type="SMART" id="SM00487">
    <property type="entry name" value="DEXDc"/>
    <property type="match status" value="1"/>
</dbReference>
<dbReference type="InterPro" id="IPR014001">
    <property type="entry name" value="Helicase_ATP-bd"/>
</dbReference>
<dbReference type="InterPro" id="IPR001650">
    <property type="entry name" value="Helicase_C-like"/>
</dbReference>
<dbReference type="SUPFAM" id="SSF52540">
    <property type="entry name" value="P-loop containing nucleoside triphosphate hydrolases"/>
    <property type="match status" value="1"/>
</dbReference>
<name>A0ABN8G3W9_9BACL</name>